<dbReference type="Pfam" id="PF12436">
    <property type="entry name" value="USP7_ICP0_bdg"/>
    <property type="match status" value="2"/>
</dbReference>
<proteinExistence type="predicted"/>
<keyword evidence="3" id="KW-0645">Protease</keyword>
<dbReference type="InterPro" id="IPR024729">
    <property type="entry name" value="USP7_ICP0-binding_dom"/>
</dbReference>
<keyword evidence="4" id="KW-1185">Reference proteome</keyword>
<sequence>MTDETLKVHQGFDLKQSEISSFLVKKGETFAVFKQSVADHFQVPVDRFRLWILVTRQNRTVRPDQPIPETEANSSMEVIQNEMNGNQSTLRLYLEVIDQPINGKLWPPKGTFAGSYPMIFIKYFDLETQKIDCAESLNQIWPDMCVDRSCGKLYVSLNGKVCNIIPILKKKKGFPSNTRLKLFEVGQFDEWDVPSEIKPTMIEAMKITATFRQSEIQDGDIICFQKEISETEAAEYRSQGYAATIIEFFEQIIIAKLNQ</sequence>
<feature type="domain" description="Ubiquitin carboxyl-terminal hydrolase 7 ICP0-binding" evidence="2">
    <location>
        <begin position="149"/>
        <end position="252"/>
    </location>
</feature>
<dbReference type="GO" id="GO:0008233">
    <property type="term" value="F:peptidase activity"/>
    <property type="evidence" value="ECO:0007669"/>
    <property type="project" value="UniProtKB-KW"/>
</dbReference>
<organism evidence="3 4">
    <name type="scientific">Jimgerdemannia flammicorona</name>
    <dbReference type="NCBI Taxonomy" id="994334"/>
    <lineage>
        <taxon>Eukaryota</taxon>
        <taxon>Fungi</taxon>
        <taxon>Fungi incertae sedis</taxon>
        <taxon>Mucoromycota</taxon>
        <taxon>Mucoromycotina</taxon>
        <taxon>Endogonomycetes</taxon>
        <taxon>Endogonales</taxon>
        <taxon>Endogonaceae</taxon>
        <taxon>Jimgerdemannia</taxon>
    </lineage>
</organism>
<dbReference type="Proteomes" id="UP000274822">
    <property type="component" value="Unassembled WGS sequence"/>
</dbReference>
<evidence type="ECO:0000259" key="2">
    <source>
        <dbReference type="Pfam" id="PF12436"/>
    </source>
</evidence>
<reference evidence="3 4" key="1">
    <citation type="journal article" date="2018" name="New Phytol.">
        <title>Phylogenomics of Endogonaceae and evolution of mycorrhizas within Mucoromycota.</title>
        <authorList>
            <person name="Chang Y."/>
            <person name="Desiro A."/>
            <person name="Na H."/>
            <person name="Sandor L."/>
            <person name="Lipzen A."/>
            <person name="Clum A."/>
            <person name="Barry K."/>
            <person name="Grigoriev I.V."/>
            <person name="Martin F.M."/>
            <person name="Stajich J.E."/>
            <person name="Smith M.E."/>
            <person name="Bonito G."/>
            <person name="Spatafora J.W."/>
        </authorList>
    </citation>
    <scope>NUCLEOTIDE SEQUENCE [LARGE SCALE GENOMIC DNA]</scope>
    <source>
        <strain evidence="3 4">AD002</strain>
    </source>
</reference>
<evidence type="ECO:0000313" key="4">
    <source>
        <dbReference type="Proteomes" id="UP000274822"/>
    </source>
</evidence>
<evidence type="ECO:0000256" key="1">
    <source>
        <dbReference type="ARBA" id="ARBA00022786"/>
    </source>
</evidence>
<dbReference type="Gene3D" id="3.10.20.90">
    <property type="entry name" value="Phosphatidylinositol 3-kinase Catalytic Subunit, Chain A, domain 1"/>
    <property type="match status" value="1"/>
</dbReference>
<feature type="domain" description="Ubiquitin carboxyl-terminal hydrolase 7 ICP0-binding" evidence="2">
    <location>
        <begin position="48"/>
        <end position="135"/>
    </location>
</feature>
<gene>
    <name evidence="3" type="ORF">BC938DRAFT_475342</name>
</gene>
<keyword evidence="3" id="KW-0378">Hydrolase</keyword>
<dbReference type="GO" id="GO:0006508">
    <property type="term" value="P:proteolysis"/>
    <property type="evidence" value="ECO:0007669"/>
    <property type="project" value="UniProtKB-KW"/>
</dbReference>
<dbReference type="AlphaFoldDB" id="A0A433QRR0"/>
<dbReference type="EMBL" id="RBNJ01002038">
    <property type="protein sequence ID" value="RUS32460.1"/>
    <property type="molecule type" value="Genomic_DNA"/>
</dbReference>
<protein>
    <submittedName>
        <fullName evidence="3">ICP0-binding domain of ubiquitin-specific protease 7-domain-containing protein</fullName>
    </submittedName>
</protein>
<evidence type="ECO:0000313" key="3">
    <source>
        <dbReference type="EMBL" id="RUS32460.1"/>
    </source>
</evidence>
<name>A0A433QRR0_9FUNG</name>
<accession>A0A433QRR0</accession>
<comment type="caution">
    <text evidence="3">The sequence shown here is derived from an EMBL/GenBank/DDBJ whole genome shotgun (WGS) entry which is preliminary data.</text>
</comment>
<keyword evidence="1" id="KW-0833">Ubl conjugation pathway</keyword>